<accession>A0A4R4K5N3</accession>
<proteinExistence type="predicted"/>
<dbReference type="RefSeq" id="WP_132120625.1">
    <property type="nucleotide sequence ID" value="NZ_SMJU01000013.1"/>
</dbReference>
<feature type="region of interest" description="Disordered" evidence="2">
    <location>
        <begin position="555"/>
        <end position="596"/>
    </location>
</feature>
<feature type="compositionally biased region" description="Basic and acidic residues" evidence="2">
    <location>
        <begin position="483"/>
        <end position="497"/>
    </location>
</feature>
<evidence type="ECO:0008006" key="6">
    <source>
        <dbReference type="Google" id="ProtNLM"/>
    </source>
</evidence>
<feature type="chain" id="PRO_5020946338" description="Outer membrane protein beta-barrel domain-containing protein" evidence="3">
    <location>
        <begin position="30"/>
        <end position="943"/>
    </location>
</feature>
<dbReference type="Proteomes" id="UP000295706">
    <property type="component" value="Unassembled WGS sequence"/>
</dbReference>
<dbReference type="OrthoDB" id="1010796at2"/>
<keyword evidence="3" id="KW-0732">Signal</keyword>
<evidence type="ECO:0000256" key="2">
    <source>
        <dbReference type="SAM" id="MobiDB-lite"/>
    </source>
</evidence>
<dbReference type="InterPro" id="IPR011250">
    <property type="entry name" value="OMP/PagP_B-barrel"/>
</dbReference>
<keyword evidence="1" id="KW-0175">Coiled coil</keyword>
<feature type="signal peptide" evidence="3">
    <location>
        <begin position="1"/>
        <end position="29"/>
    </location>
</feature>
<evidence type="ECO:0000313" key="5">
    <source>
        <dbReference type="Proteomes" id="UP000295706"/>
    </source>
</evidence>
<organism evidence="4 5">
    <name type="scientific">Arundinibacter roseus</name>
    <dbReference type="NCBI Taxonomy" id="2070510"/>
    <lineage>
        <taxon>Bacteria</taxon>
        <taxon>Pseudomonadati</taxon>
        <taxon>Bacteroidota</taxon>
        <taxon>Cytophagia</taxon>
        <taxon>Cytophagales</taxon>
        <taxon>Spirosomataceae</taxon>
        <taxon>Arundinibacter</taxon>
    </lineage>
</organism>
<name>A0A4R4K5N3_9BACT</name>
<comment type="caution">
    <text evidence="4">The sequence shown here is derived from an EMBL/GenBank/DDBJ whole genome shotgun (WGS) entry which is preliminary data.</text>
</comment>
<evidence type="ECO:0000256" key="1">
    <source>
        <dbReference type="SAM" id="Coils"/>
    </source>
</evidence>
<reference evidence="4 5" key="1">
    <citation type="submission" date="2019-02" db="EMBL/GenBank/DDBJ databases">
        <title>Arundinibacter roseus gen. nov., sp. nov., a new member of the family Cytophagaceae.</title>
        <authorList>
            <person name="Szuroczki S."/>
            <person name="Khayer B."/>
            <person name="Sproer C."/>
            <person name="Toumi M."/>
            <person name="Szabo A."/>
            <person name="Felfoldi T."/>
            <person name="Schumann P."/>
            <person name="Toth E."/>
        </authorList>
    </citation>
    <scope>NUCLEOTIDE SEQUENCE [LARGE SCALE GENOMIC DNA]</scope>
    <source>
        <strain evidence="4 5">DMA-k-7a</strain>
    </source>
</reference>
<keyword evidence="5" id="KW-1185">Reference proteome</keyword>
<feature type="compositionally biased region" description="Low complexity" evidence="2">
    <location>
        <begin position="558"/>
        <end position="574"/>
    </location>
</feature>
<feature type="coiled-coil region" evidence="1">
    <location>
        <begin position="613"/>
        <end position="754"/>
    </location>
</feature>
<dbReference type="SUPFAM" id="SSF56925">
    <property type="entry name" value="OMPA-like"/>
    <property type="match status" value="1"/>
</dbReference>
<protein>
    <recommendedName>
        <fullName evidence="6">Outer membrane protein beta-barrel domain-containing protein</fullName>
    </recommendedName>
</protein>
<sequence length="943" mass="105874">MKMKLHKKGTRLIGLCLMMALASAQVTQAQVKGISYTLAPSGEYVFWNKNTGISDGFLVGGQLGFGFGEFVELRATYLQSLNLTRNFSSLSTPALQNALLDTINVGVQRWGGDFKINLARGGVVPYLTLGTGVQTLSPDDLTAFKNIYVSAGGGLQFSAGDRYTFGVQAVNTSFNDSPVRSLTSAAERTANELALADYPNELLRNWSVRASLIFYLGGRKPGDLSELDKDYLANFSRGISLPIEVTAGQLNFDKSLPFANTKFIGVSSGFNFGPYVGIRGFYWRGMEDGYFSTADRLALYGGEGKFKLSNGQGLTPNITVGGGVIDALEGYEVNGISVEMDNKPFVSGGLGLDFPFSRSLKLTAYAKALLTSNDLLENTVDPDELSTSWAYGLSLGLLLGNGRDPVKKIEEASYDAVVMKNMKAEIERSEDLKKSYEEKIDDLNDDIRDARADDDRTRVNELTEERNELRKRIAEIEDIQRQEKDANKEAYDKKDGQLMKMNPTEFRNKLDEAEKQAEREFERNQSQRRYMEELQERLRSIEDKLDQIEKNNEEIRQDFNNSNRNDQRNSSYDSMRNSGRMSGGRQGSANYGDLPQDQLDAMRTERRRAVEMQAAYEKRISKLSAELDSAKAQKNETLEKELTDEKQALEDGIEKIKAAEQAEEEANRSAYRDGDPAAMKLMTDEYKKRIDEIERTNQRYQQRMERSMNQLERRYERQQNQRLGARNDNRQELEAELQALRNELEELRQGQNRQDGVVRIVDEPVETLPEEMEVEQAAGVSSLATSRNFITPEQQAFVGPHAAKDGFFSRLHYNGMSALGGVNFGGATTLNIGFRSHYRYRETNFYLMPETFLGFGTSSTFGLFVNGIYDFKLKNETDFSPYAGVGLGLMKIGSNEFNNTQGVFNIIVGANLFQVAGGRFYVDLSARNLFRNSQISAGYRLPF</sequence>
<dbReference type="Gene3D" id="2.40.160.20">
    <property type="match status" value="3"/>
</dbReference>
<evidence type="ECO:0000313" key="4">
    <source>
        <dbReference type="EMBL" id="TDB61826.1"/>
    </source>
</evidence>
<dbReference type="EMBL" id="SMJU01000013">
    <property type="protein sequence ID" value="TDB61826.1"/>
    <property type="molecule type" value="Genomic_DNA"/>
</dbReference>
<evidence type="ECO:0000256" key="3">
    <source>
        <dbReference type="SAM" id="SignalP"/>
    </source>
</evidence>
<dbReference type="AlphaFoldDB" id="A0A4R4K5N3"/>
<feature type="region of interest" description="Disordered" evidence="2">
    <location>
        <begin position="483"/>
        <end position="503"/>
    </location>
</feature>
<gene>
    <name evidence="4" type="ORF">EZE20_18955</name>
</gene>